<dbReference type="EMBL" id="JAGFBM010000006">
    <property type="protein sequence ID" value="MBO3085362.1"/>
    <property type="molecule type" value="Genomic_DNA"/>
</dbReference>
<dbReference type="SUPFAM" id="SSF57845">
    <property type="entry name" value="B-box zinc-binding domain"/>
    <property type="match status" value="1"/>
</dbReference>
<sequence>MSGSSDSGVPGAPVAPPVCPRHPDRVSYVRCQRCGRPTCPECQRQAAVGIHCVDCVAEAARALPSTRTALGGVRHDGRPVVTLTLIGLCVASFVLQLVVPTWTGRWLFSPILGYYEPWRFLTAAFLHSPGQYLHIVFNMVALWFVGPTLENTLGRARYITLYLLSAVGGSVGSVLLASATDSWTVGSVGASGAVFGLFGAVLVVSRRLGGDVRGILVLIGINLALGFVMANIAWQAHVGGLVTGAALAAAYAYAPAARRRLVAVAAPLTIAAVLVVATLLTYASVLTFS</sequence>
<dbReference type="InterPro" id="IPR050925">
    <property type="entry name" value="Rhomboid_protease_S54"/>
</dbReference>
<dbReference type="Gene3D" id="1.20.1540.10">
    <property type="entry name" value="Rhomboid-like"/>
    <property type="match status" value="1"/>
</dbReference>
<feature type="transmembrane region" description="Helical" evidence="7">
    <location>
        <begin position="236"/>
        <end position="254"/>
    </location>
</feature>
<dbReference type="Pfam" id="PF01694">
    <property type="entry name" value="Rhomboid"/>
    <property type="match status" value="1"/>
</dbReference>
<evidence type="ECO:0000256" key="6">
    <source>
        <dbReference type="ARBA" id="ARBA00023136"/>
    </source>
</evidence>
<dbReference type="SUPFAM" id="SSF144091">
    <property type="entry name" value="Rhomboid-like"/>
    <property type="match status" value="1"/>
</dbReference>
<reference evidence="9 10" key="1">
    <citation type="submission" date="2021-03" db="EMBL/GenBank/DDBJ databases">
        <title>novel species in genus Cellulomonas.</title>
        <authorList>
            <person name="Zhang G."/>
        </authorList>
    </citation>
    <scope>NUCLEOTIDE SEQUENCE [LARGE SCALE GENOMIC DNA]</scope>
    <source>
        <strain evidence="10">zg-ZUI188</strain>
    </source>
</reference>
<evidence type="ECO:0000256" key="1">
    <source>
        <dbReference type="ARBA" id="ARBA00004141"/>
    </source>
</evidence>
<feature type="transmembrane region" description="Helical" evidence="7">
    <location>
        <begin position="119"/>
        <end position="146"/>
    </location>
</feature>
<dbReference type="PANTHER" id="PTHR43731">
    <property type="entry name" value="RHOMBOID PROTEASE"/>
    <property type="match status" value="1"/>
</dbReference>
<keyword evidence="9" id="KW-0645">Protease</keyword>
<feature type="transmembrane region" description="Helical" evidence="7">
    <location>
        <begin position="212"/>
        <end position="230"/>
    </location>
</feature>
<evidence type="ECO:0000256" key="4">
    <source>
        <dbReference type="ARBA" id="ARBA00022801"/>
    </source>
</evidence>
<evidence type="ECO:0000259" key="8">
    <source>
        <dbReference type="Pfam" id="PF01694"/>
    </source>
</evidence>
<feature type="transmembrane region" description="Helical" evidence="7">
    <location>
        <begin position="80"/>
        <end position="99"/>
    </location>
</feature>
<evidence type="ECO:0000313" key="9">
    <source>
        <dbReference type="EMBL" id="MBO3085362.1"/>
    </source>
</evidence>
<keyword evidence="10" id="KW-1185">Reference proteome</keyword>
<comment type="caution">
    <text evidence="9">The sequence shown here is derived from an EMBL/GenBank/DDBJ whole genome shotgun (WGS) entry which is preliminary data.</text>
</comment>
<organism evidence="9 10">
    <name type="scientific">Cellulomonas fengjieae</name>
    <dbReference type="NCBI Taxonomy" id="2819978"/>
    <lineage>
        <taxon>Bacteria</taxon>
        <taxon>Bacillati</taxon>
        <taxon>Actinomycetota</taxon>
        <taxon>Actinomycetes</taxon>
        <taxon>Micrococcales</taxon>
        <taxon>Cellulomonadaceae</taxon>
        <taxon>Cellulomonas</taxon>
    </lineage>
</organism>
<keyword evidence="5 7" id="KW-1133">Transmembrane helix</keyword>
<dbReference type="GO" id="GO:0008233">
    <property type="term" value="F:peptidase activity"/>
    <property type="evidence" value="ECO:0007669"/>
    <property type="project" value="UniProtKB-KW"/>
</dbReference>
<comment type="subcellular location">
    <subcellularLocation>
        <location evidence="1">Membrane</location>
        <topology evidence="1">Multi-pass membrane protein</topology>
    </subcellularLocation>
</comment>
<dbReference type="InterPro" id="IPR022764">
    <property type="entry name" value="Peptidase_S54_rhomboid_dom"/>
</dbReference>
<accession>A0ABS3SHY3</accession>
<evidence type="ECO:0000256" key="2">
    <source>
        <dbReference type="ARBA" id="ARBA00009045"/>
    </source>
</evidence>
<evidence type="ECO:0000256" key="7">
    <source>
        <dbReference type="SAM" id="Phobius"/>
    </source>
</evidence>
<evidence type="ECO:0000313" key="10">
    <source>
        <dbReference type="Proteomes" id="UP000678317"/>
    </source>
</evidence>
<keyword evidence="4" id="KW-0378">Hydrolase</keyword>
<feature type="domain" description="Peptidase S54 rhomboid" evidence="8">
    <location>
        <begin position="116"/>
        <end position="251"/>
    </location>
</feature>
<dbReference type="GO" id="GO:0006508">
    <property type="term" value="P:proteolysis"/>
    <property type="evidence" value="ECO:0007669"/>
    <property type="project" value="UniProtKB-KW"/>
</dbReference>
<name>A0ABS3SHY3_9CELL</name>
<dbReference type="PANTHER" id="PTHR43731:SF14">
    <property type="entry name" value="PRESENILIN-ASSOCIATED RHOMBOID-LIKE PROTEIN, MITOCHONDRIAL"/>
    <property type="match status" value="1"/>
</dbReference>
<dbReference type="Proteomes" id="UP000678317">
    <property type="component" value="Unassembled WGS sequence"/>
</dbReference>
<proteinExistence type="inferred from homology"/>
<keyword evidence="3 7" id="KW-0812">Transmembrane</keyword>
<protein>
    <submittedName>
        <fullName evidence="9">Rhomboid family intramembrane serine protease</fullName>
    </submittedName>
</protein>
<feature type="transmembrane region" description="Helical" evidence="7">
    <location>
        <begin position="183"/>
        <end position="205"/>
    </location>
</feature>
<feature type="transmembrane region" description="Helical" evidence="7">
    <location>
        <begin position="158"/>
        <end position="177"/>
    </location>
</feature>
<evidence type="ECO:0000256" key="5">
    <source>
        <dbReference type="ARBA" id="ARBA00022989"/>
    </source>
</evidence>
<comment type="similarity">
    <text evidence="2">Belongs to the peptidase S54 family.</text>
</comment>
<keyword evidence="6 7" id="KW-0472">Membrane</keyword>
<evidence type="ECO:0000256" key="3">
    <source>
        <dbReference type="ARBA" id="ARBA00022692"/>
    </source>
</evidence>
<feature type="transmembrane region" description="Helical" evidence="7">
    <location>
        <begin position="261"/>
        <end position="283"/>
    </location>
</feature>
<gene>
    <name evidence="9" type="ORF">J4035_12000</name>
</gene>
<dbReference type="InterPro" id="IPR035952">
    <property type="entry name" value="Rhomboid-like_sf"/>
</dbReference>